<dbReference type="Proteomes" id="UP001501079">
    <property type="component" value="Unassembled WGS sequence"/>
</dbReference>
<protein>
    <submittedName>
        <fullName evidence="3">Uncharacterized protein</fullName>
    </submittedName>
</protein>
<evidence type="ECO:0000313" key="3">
    <source>
        <dbReference type="EMBL" id="GAA4174592.1"/>
    </source>
</evidence>
<keyword evidence="2" id="KW-0472">Membrane</keyword>
<reference evidence="4" key="1">
    <citation type="journal article" date="2019" name="Int. J. Syst. Evol. Microbiol.">
        <title>The Global Catalogue of Microorganisms (GCM) 10K type strain sequencing project: providing services to taxonomists for standard genome sequencing and annotation.</title>
        <authorList>
            <consortium name="The Broad Institute Genomics Platform"/>
            <consortium name="The Broad Institute Genome Sequencing Center for Infectious Disease"/>
            <person name="Wu L."/>
            <person name="Ma J."/>
        </authorList>
    </citation>
    <scope>NUCLEOTIDE SEQUENCE [LARGE SCALE GENOMIC DNA]</scope>
    <source>
        <strain evidence="4">JCM 17591</strain>
    </source>
</reference>
<feature type="transmembrane region" description="Helical" evidence="2">
    <location>
        <begin position="37"/>
        <end position="58"/>
    </location>
</feature>
<evidence type="ECO:0000256" key="1">
    <source>
        <dbReference type="SAM" id="MobiDB-lite"/>
    </source>
</evidence>
<evidence type="ECO:0000256" key="2">
    <source>
        <dbReference type="SAM" id="Phobius"/>
    </source>
</evidence>
<proteinExistence type="predicted"/>
<keyword evidence="4" id="KW-1185">Reference proteome</keyword>
<dbReference type="EMBL" id="BAABBW010000003">
    <property type="protein sequence ID" value="GAA4174592.1"/>
    <property type="molecule type" value="Genomic_DNA"/>
</dbReference>
<accession>A0ABP8A013</accession>
<feature type="region of interest" description="Disordered" evidence="1">
    <location>
        <begin position="59"/>
        <end position="92"/>
    </location>
</feature>
<keyword evidence="2" id="KW-1133">Transmembrane helix</keyword>
<sequence length="92" mass="9807">MPENDGRNGIYCRLVTRLVVPAAVGARALRRERLEGMAASAGATAATVPMTVAALAAPRAARRLRRERSERVEVSVTHPTTAASGNRKPTRS</sequence>
<keyword evidence="2" id="KW-0812">Transmembrane</keyword>
<comment type="caution">
    <text evidence="3">The sequence shown here is derived from an EMBL/GenBank/DDBJ whole genome shotgun (WGS) entry which is preliminary data.</text>
</comment>
<name>A0ABP8A013_9MICO</name>
<gene>
    <name evidence="3" type="ORF">GCM10022287_18740</name>
</gene>
<evidence type="ECO:0000313" key="4">
    <source>
        <dbReference type="Proteomes" id="UP001501079"/>
    </source>
</evidence>
<organism evidence="3 4">
    <name type="scientific">Gryllotalpicola koreensis</name>
    <dbReference type="NCBI Taxonomy" id="993086"/>
    <lineage>
        <taxon>Bacteria</taxon>
        <taxon>Bacillati</taxon>
        <taxon>Actinomycetota</taxon>
        <taxon>Actinomycetes</taxon>
        <taxon>Micrococcales</taxon>
        <taxon>Microbacteriaceae</taxon>
        <taxon>Gryllotalpicola</taxon>
    </lineage>
</organism>